<accession>A0A0R2LFZ0</accession>
<evidence type="ECO:0000313" key="2">
    <source>
        <dbReference type="EMBL" id="KRO00789.1"/>
    </source>
</evidence>
<evidence type="ECO:0000256" key="1">
    <source>
        <dbReference type="SAM" id="MobiDB-lite"/>
    </source>
</evidence>
<dbReference type="Proteomes" id="UP000051006">
    <property type="component" value="Unassembled WGS sequence"/>
</dbReference>
<comment type="caution">
    <text evidence="2">The sequence shown here is derived from an EMBL/GenBank/DDBJ whole genome shotgun (WGS) entry which is preliminary data.</text>
</comment>
<dbReference type="EMBL" id="JQCF01000001">
    <property type="protein sequence ID" value="KRO00789.1"/>
    <property type="molecule type" value="Genomic_DNA"/>
</dbReference>
<evidence type="ECO:0000313" key="3">
    <source>
        <dbReference type="Proteomes" id="UP000051006"/>
    </source>
</evidence>
<protein>
    <submittedName>
        <fullName evidence="2">Lyzozyme M1 (1,4-beta-N-acetylmuramidase)</fullName>
    </submittedName>
</protein>
<reference evidence="2 3" key="1">
    <citation type="journal article" date="2015" name="Genome Announc.">
        <title>Expanding the biotechnology potential of lactobacilli through comparative genomics of 213 strains and associated genera.</title>
        <authorList>
            <person name="Sun Z."/>
            <person name="Harris H.M."/>
            <person name="McCann A."/>
            <person name="Guo C."/>
            <person name="Argimon S."/>
            <person name="Zhang W."/>
            <person name="Yang X."/>
            <person name="Jeffery I.B."/>
            <person name="Cooney J.C."/>
            <person name="Kagawa T.F."/>
            <person name="Liu W."/>
            <person name="Song Y."/>
            <person name="Salvetti E."/>
            <person name="Wrobel A."/>
            <person name="Rasinkangas P."/>
            <person name="Parkhill J."/>
            <person name="Rea M.C."/>
            <person name="O'Sullivan O."/>
            <person name="Ritari J."/>
            <person name="Douillard F.P."/>
            <person name="Paul Ross R."/>
            <person name="Yang R."/>
            <person name="Briner A.E."/>
            <person name="Felis G.E."/>
            <person name="de Vos W.M."/>
            <person name="Barrangou R."/>
            <person name="Klaenhammer T.R."/>
            <person name="Caufield P.W."/>
            <person name="Cui Y."/>
            <person name="Zhang H."/>
            <person name="O'Toole P.W."/>
        </authorList>
    </citation>
    <scope>NUCLEOTIDE SEQUENCE [LARGE SCALE GENOMIC DNA]</scope>
    <source>
        <strain evidence="2 3">DSM 24716</strain>
    </source>
</reference>
<dbReference type="PATRIC" id="fig|993692.3.peg.109"/>
<keyword evidence="3" id="KW-1185">Reference proteome</keyword>
<dbReference type="AlphaFoldDB" id="A0A0R2LFZ0"/>
<proteinExistence type="predicted"/>
<feature type="region of interest" description="Disordered" evidence="1">
    <location>
        <begin position="103"/>
        <end position="122"/>
    </location>
</feature>
<organism evidence="2 3">
    <name type="scientific">Companilactobacillus kimchiensis</name>
    <dbReference type="NCBI Taxonomy" id="993692"/>
    <lineage>
        <taxon>Bacteria</taxon>
        <taxon>Bacillati</taxon>
        <taxon>Bacillota</taxon>
        <taxon>Bacilli</taxon>
        <taxon>Lactobacillales</taxon>
        <taxon>Lactobacillaceae</taxon>
        <taxon>Companilactobacillus</taxon>
    </lineage>
</organism>
<name>A0A0R2LFZ0_9LACO</name>
<dbReference type="STRING" id="993692.IV57_GL000109"/>
<sequence>MVLSSVGALILIDKAVFDEAVKVDFQKTPSTVGFAARLTGTHVDVEKGWIAKWPSDATNMNEYSWTHGWQWTSTYKFAGSYGNFDVSQLYDDFFTSYQTPSDYSNGEGNDSGTTNANGSTDTNTIRVNNTSSIYVPLKALQPDGSMSIVSDRGLANNTLWYTGQNKLVDGITYHRVSTNEWVASNYIV</sequence>
<gene>
    <name evidence="2" type="ORF">IV57_GL000109</name>
</gene>